<dbReference type="AlphaFoldDB" id="A0A2T4ULP2"/>
<evidence type="ECO:0000259" key="1">
    <source>
        <dbReference type="SMART" id="SM00849"/>
    </source>
</evidence>
<organism evidence="2 3">
    <name type="scientific">Paraconexibacter algicola</name>
    <dbReference type="NCBI Taxonomy" id="2133960"/>
    <lineage>
        <taxon>Bacteria</taxon>
        <taxon>Bacillati</taxon>
        <taxon>Actinomycetota</taxon>
        <taxon>Thermoleophilia</taxon>
        <taxon>Solirubrobacterales</taxon>
        <taxon>Paraconexibacteraceae</taxon>
        <taxon>Paraconexibacter</taxon>
    </lineage>
</organism>
<dbReference type="InterPro" id="IPR001279">
    <property type="entry name" value="Metallo-B-lactamas"/>
</dbReference>
<reference evidence="2 3" key="1">
    <citation type="submission" date="2018-03" db="EMBL/GenBank/DDBJ databases">
        <title>Aquarubrobacter algicola gen. nov., sp. nov., a novel actinobacterium isolated from shallow eutrophic lake during the end of cyanobacterial harmful algal blooms.</title>
        <authorList>
            <person name="Chun S.J."/>
        </authorList>
    </citation>
    <scope>NUCLEOTIDE SEQUENCE [LARGE SCALE GENOMIC DNA]</scope>
    <source>
        <strain evidence="2 3">Seoho-28</strain>
    </source>
</reference>
<name>A0A2T4ULP2_9ACTN</name>
<protein>
    <submittedName>
        <fullName evidence="2">MBL fold metallo-hydrolase</fullName>
    </submittedName>
</protein>
<sequence>MGVPHGAGAGRAARLSGRPVRLLDGEEAPVRITVLGKSPSWQDADGACSGYLVEEGDTALLLDCGNGVFSKLRRYRDYVALDAVVISHLHADHFLDLVPFSYSLTYAPRQQPVPVDRWPGTDTPSRPRLYAPDGATETFRRVVGAWGNDDLIENAFDLVEYEPADELEVGPLRVRFHPVPHYLPTCAIDVRSTVPGSGRFTYGADCAPNDALIEFADGTDLLMVEATLPRPERGGLRGHLTPQEAAEHGAKANVGRLVLTHISDELDVLWARGEAEKAFGGPVSVAREGAVYTV</sequence>
<dbReference type="PANTHER" id="PTHR46018:SF4">
    <property type="entry name" value="METALLO-HYDROLASE YHFI-RELATED"/>
    <property type="match status" value="1"/>
</dbReference>
<dbReference type="SUPFAM" id="SSF56281">
    <property type="entry name" value="Metallo-hydrolase/oxidoreductase"/>
    <property type="match status" value="1"/>
</dbReference>
<evidence type="ECO:0000313" key="2">
    <source>
        <dbReference type="EMBL" id="PTL60167.1"/>
    </source>
</evidence>
<feature type="domain" description="Metallo-beta-lactamase" evidence="1">
    <location>
        <begin position="47"/>
        <end position="239"/>
    </location>
</feature>
<dbReference type="PANTHER" id="PTHR46018">
    <property type="entry name" value="ZINC PHOSPHODIESTERASE ELAC PROTEIN 1"/>
    <property type="match status" value="1"/>
</dbReference>
<dbReference type="Pfam" id="PF12706">
    <property type="entry name" value="Lactamase_B_2"/>
    <property type="match status" value="1"/>
</dbReference>
<evidence type="ECO:0000313" key="3">
    <source>
        <dbReference type="Proteomes" id="UP000240739"/>
    </source>
</evidence>
<accession>A0A2T4ULP2</accession>
<keyword evidence="3" id="KW-1185">Reference proteome</keyword>
<dbReference type="Proteomes" id="UP000240739">
    <property type="component" value="Unassembled WGS sequence"/>
</dbReference>
<keyword evidence="2" id="KW-0378">Hydrolase</keyword>
<dbReference type="InterPro" id="IPR036866">
    <property type="entry name" value="RibonucZ/Hydroxyglut_hydro"/>
</dbReference>
<gene>
    <name evidence="2" type="ORF">C7Y72_11210</name>
</gene>
<dbReference type="SMART" id="SM00849">
    <property type="entry name" value="Lactamase_B"/>
    <property type="match status" value="1"/>
</dbReference>
<dbReference type="Gene3D" id="3.60.15.10">
    <property type="entry name" value="Ribonuclease Z/Hydroxyacylglutathione hydrolase-like"/>
    <property type="match status" value="1"/>
</dbReference>
<dbReference type="CDD" id="cd07716">
    <property type="entry name" value="RNaseZ_short-form-like_MBL-fold"/>
    <property type="match status" value="1"/>
</dbReference>
<proteinExistence type="predicted"/>
<dbReference type="GO" id="GO:0042781">
    <property type="term" value="F:3'-tRNA processing endoribonuclease activity"/>
    <property type="evidence" value="ECO:0007669"/>
    <property type="project" value="TreeGrafter"/>
</dbReference>
<comment type="caution">
    <text evidence="2">The sequence shown here is derived from an EMBL/GenBank/DDBJ whole genome shotgun (WGS) entry which is preliminary data.</text>
</comment>
<dbReference type="EMBL" id="PYYB01000001">
    <property type="protein sequence ID" value="PTL60167.1"/>
    <property type="molecule type" value="Genomic_DNA"/>
</dbReference>